<accession>A0A1N6W3K0</accession>
<dbReference type="Pfam" id="PF10908">
    <property type="entry name" value="Tlde1_dom"/>
    <property type="match status" value="1"/>
</dbReference>
<keyword evidence="3" id="KW-1185">Reference proteome</keyword>
<protein>
    <recommendedName>
        <fullName evidence="1">Tlde1 domain-containing protein</fullName>
    </recommendedName>
</protein>
<dbReference type="RefSeq" id="WP_076602402.1">
    <property type="nucleotide sequence ID" value="NZ_FTMD01000007.1"/>
</dbReference>
<name>A0A1N6W3K0_9RHOO</name>
<organism evidence="2 3">
    <name type="scientific">Aromatoleum tolulyticum</name>
    <dbReference type="NCBI Taxonomy" id="34027"/>
    <lineage>
        <taxon>Bacteria</taxon>
        <taxon>Pseudomonadati</taxon>
        <taxon>Pseudomonadota</taxon>
        <taxon>Betaproteobacteria</taxon>
        <taxon>Rhodocyclales</taxon>
        <taxon>Rhodocyclaceae</taxon>
        <taxon>Aromatoleum</taxon>
    </lineage>
</organism>
<dbReference type="InterPro" id="IPR021225">
    <property type="entry name" value="Tlde1_dom"/>
</dbReference>
<sequence>MRLCSFELNDNPMSAFCLGGLSFDAFSGSAPHVNRRESACLANAGPIPPGTYYIVDREAGGVLGTLWSRIKGRTDWFALYADDTRIDDVTYCNEVERGNFRLHPKGPYRISKGCIVSDRPDEFHHLRNLLRSLKPVPVRGGALNAYAKLVVR</sequence>
<dbReference type="AlphaFoldDB" id="A0A1N6W3K0"/>
<dbReference type="STRING" id="34027.SAMN05421829_107111"/>
<evidence type="ECO:0000259" key="1">
    <source>
        <dbReference type="Pfam" id="PF10908"/>
    </source>
</evidence>
<dbReference type="EMBL" id="FTMD01000007">
    <property type="protein sequence ID" value="SIQ84466.1"/>
    <property type="molecule type" value="Genomic_DNA"/>
</dbReference>
<evidence type="ECO:0000313" key="2">
    <source>
        <dbReference type="EMBL" id="SIQ84466.1"/>
    </source>
</evidence>
<feature type="domain" description="Tlde1" evidence="1">
    <location>
        <begin position="23"/>
        <end position="136"/>
    </location>
</feature>
<proteinExistence type="predicted"/>
<evidence type="ECO:0000313" key="3">
    <source>
        <dbReference type="Proteomes" id="UP000186819"/>
    </source>
</evidence>
<dbReference type="Proteomes" id="UP000186819">
    <property type="component" value="Unassembled WGS sequence"/>
</dbReference>
<reference evidence="3" key="1">
    <citation type="submission" date="2017-01" db="EMBL/GenBank/DDBJ databases">
        <authorList>
            <person name="Varghese N."/>
            <person name="Submissions S."/>
        </authorList>
    </citation>
    <scope>NUCLEOTIDE SEQUENCE [LARGE SCALE GENOMIC DNA]</scope>
    <source>
        <strain evidence="3">ATCC 51758</strain>
    </source>
</reference>
<gene>
    <name evidence="2" type="ORF">SAMN05421829_107111</name>
</gene>
<dbReference type="OrthoDB" id="6490254at2"/>